<dbReference type="SUPFAM" id="SSF52087">
    <property type="entry name" value="CRAL/TRIO domain"/>
    <property type="match status" value="1"/>
</dbReference>
<dbReference type="Pfam" id="PF13716">
    <property type="entry name" value="CRAL_TRIO_2"/>
    <property type="match status" value="1"/>
</dbReference>
<feature type="compositionally biased region" description="Polar residues" evidence="1">
    <location>
        <begin position="101"/>
        <end position="118"/>
    </location>
</feature>
<feature type="region of interest" description="Disordered" evidence="1">
    <location>
        <begin position="87"/>
        <end position="118"/>
    </location>
</feature>
<dbReference type="AlphaFoldDB" id="A0A1B9GPZ9"/>
<dbReference type="PANTHER" id="PTHR45808">
    <property type="entry name" value="RHO GTPASE-ACTIVATING PROTEIN 68F"/>
    <property type="match status" value="1"/>
</dbReference>
<dbReference type="Pfam" id="PF00620">
    <property type="entry name" value="RhoGAP"/>
    <property type="match status" value="1"/>
</dbReference>
<dbReference type="Gene3D" id="1.10.555.10">
    <property type="entry name" value="Rho GTPase activation protein"/>
    <property type="match status" value="1"/>
</dbReference>
<dbReference type="InterPro" id="IPR000198">
    <property type="entry name" value="RhoGAP_dom"/>
</dbReference>
<dbReference type="EMBL" id="KV700127">
    <property type="protein sequence ID" value="OCF33174.1"/>
    <property type="molecule type" value="Genomic_DNA"/>
</dbReference>
<dbReference type="SUPFAM" id="SSF48350">
    <property type="entry name" value="GTPase activation domain, GAP"/>
    <property type="match status" value="1"/>
</dbReference>
<dbReference type="GO" id="GO:0005096">
    <property type="term" value="F:GTPase activator activity"/>
    <property type="evidence" value="ECO:0007669"/>
    <property type="project" value="TreeGrafter"/>
</dbReference>
<dbReference type="Gene3D" id="3.40.525.10">
    <property type="entry name" value="CRAL-TRIO lipid binding domain"/>
    <property type="match status" value="1"/>
</dbReference>
<proteinExistence type="predicted"/>
<dbReference type="Proteomes" id="UP000092666">
    <property type="component" value="Unassembled WGS sequence"/>
</dbReference>
<feature type="compositionally biased region" description="Low complexity" evidence="1">
    <location>
        <begin position="9"/>
        <end position="50"/>
    </location>
</feature>
<evidence type="ECO:0000313" key="4">
    <source>
        <dbReference type="Proteomes" id="UP000092666"/>
    </source>
</evidence>
<name>A0A1B9GPZ9_9TREE</name>
<dbReference type="GO" id="GO:0007264">
    <property type="term" value="P:small GTPase-mediated signal transduction"/>
    <property type="evidence" value="ECO:0007669"/>
    <property type="project" value="TreeGrafter"/>
</dbReference>
<dbReference type="InterPro" id="IPR001251">
    <property type="entry name" value="CRAL-TRIO_dom"/>
</dbReference>
<keyword evidence="4" id="KW-1185">Reference proteome</keyword>
<evidence type="ECO:0000259" key="2">
    <source>
        <dbReference type="PROSITE" id="PS50238"/>
    </source>
</evidence>
<evidence type="ECO:0000313" key="3">
    <source>
        <dbReference type="EMBL" id="OCF33174.1"/>
    </source>
</evidence>
<reference evidence="3 4" key="1">
    <citation type="submission" date="2013-07" db="EMBL/GenBank/DDBJ databases">
        <title>The Genome Sequence of Cryptococcus heveanensis BCC8398.</title>
        <authorList>
            <consortium name="The Broad Institute Genome Sequencing Platform"/>
            <person name="Cuomo C."/>
            <person name="Litvintseva A."/>
            <person name="Chen Y."/>
            <person name="Heitman J."/>
            <person name="Sun S."/>
            <person name="Springer D."/>
            <person name="Dromer F."/>
            <person name="Young S.K."/>
            <person name="Zeng Q."/>
            <person name="Gargeya S."/>
            <person name="Fitzgerald M."/>
            <person name="Abouelleil A."/>
            <person name="Alvarado L."/>
            <person name="Berlin A.M."/>
            <person name="Chapman S.B."/>
            <person name="Dewar J."/>
            <person name="Goldberg J."/>
            <person name="Griggs A."/>
            <person name="Gujja S."/>
            <person name="Hansen M."/>
            <person name="Howarth C."/>
            <person name="Imamovic A."/>
            <person name="Larimer J."/>
            <person name="McCowan C."/>
            <person name="Murphy C."/>
            <person name="Pearson M."/>
            <person name="Priest M."/>
            <person name="Roberts A."/>
            <person name="Saif S."/>
            <person name="Shea T."/>
            <person name="Sykes S."/>
            <person name="Wortman J."/>
            <person name="Nusbaum C."/>
            <person name="Birren B."/>
        </authorList>
    </citation>
    <scope>NUCLEOTIDE SEQUENCE [LARGE SCALE GENOMIC DNA]</scope>
    <source>
        <strain evidence="3 4">BCC8398</strain>
    </source>
</reference>
<dbReference type="STRING" id="1296120.A0A1B9GPZ9"/>
<accession>A0A1B9GPZ9</accession>
<evidence type="ECO:0000256" key="1">
    <source>
        <dbReference type="SAM" id="MobiDB-lite"/>
    </source>
</evidence>
<dbReference type="PROSITE" id="PS50238">
    <property type="entry name" value="RHOGAP"/>
    <property type="match status" value="1"/>
</dbReference>
<protein>
    <recommendedName>
        <fullName evidence="2">Rho-GAP domain-containing protein</fullName>
    </recommendedName>
</protein>
<dbReference type="OrthoDB" id="19923at2759"/>
<feature type="region of interest" description="Disordered" evidence="1">
    <location>
        <begin position="1"/>
        <end position="67"/>
    </location>
</feature>
<dbReference type="SMART" id="SM00324">
    <property type="entry name" value="RhoGAP"/>
    <property type="match status" value="1"/>
</dbReference>
<dbReference type="GO" id="GO:0005737">
    <property type="term" value="C:cytoplasm"/>
    <property type="evidence" value="ECO:0007669"/>
    <property type="project" value="TreeGrafter"/>
</dbReference>
<reference evidence="4" key="2">
    <citation type="submission" date="2013-12" db="EMBL/GenBank/DDBJ databases">
        <title>Evolution of pathogenesis and genome organization in the Tremellales.</title>
        <authorList>
            <person name="Cuomo C."/>
            <person name="Litvintseva A."/>
            <person name="Heitman J."/>
            <person name="Chen Y."/>
            <person name="Sun S."/>
            <person name="Springer D."/>
            <person name="Dromer F."/>
            <person name="Young S."/>
            <person name="Zeng Q."/>
            <person name="Chapman S."/>
            <person name="Gujja S."/>
            <person name="Saif S."/>
            <person name="Birren B."/>
        </authorList>
    </citation>
    <scope>NUCLEOTIDE SEQUENCE [LARGE SCALE GENOMIC DNA]</scope>
    <source>
        <strain evidence="4">BCC8398</strain>
    </source>
</reference>
<dbReference type="InterPro" id="IPR008936">
    <property type="entry name" value="Rho_GTPase_activation_prot"/>
</dbReference>
<dbReference type="InterPro" id="IPR036865">
    <property type="entry name" value="CRAL-TRIO_dom_sf"/>
</dbReference>
<feature type="domain" description="Rho-GAP" evidence="2">
    <location>
        <begin position="379"/>
        <end position="575"/>
    </location>
</feature>
<dbReference type="PANTHER" id="PTHR45808:SF2">
    <property type="entry name" value="RHO GTPASE-ACTIVATING PROTEIN 68F"/>
    <property type="match status" value="1"/>
</dbReference>
<dbReference type="CDD" id="cd00159">
    <property type="entry name" value="RhoGAP"/>
    <property type="match status" value="1"/>
</dbReference>
<organism evidence="3 4">
    <name type="scientific">Kwoniella heveanensis BCC8398</name>
    <dbReference type="NCBI Taxonomy" id="1296120"/>
    <lineage>
        <taxon>Eukaryota</taxon>
        <taxon>Fungi</taxon>
        <taxon>Dikarya</taxon>
        <taxon>Basidiomycota</taxon>
        <taxon>Agaricomycotina</taxon>
        <taxon>Tremellomycetes</taxon>
        <taxon>Tremellales</taxon>
        <taxon>Cryptococcaceae</taxon>
        <taxon>Kwoniella</taxon>
    </lineage>
</organism>
<gene>
    <name evidence="3" type="ORF">I316_05219</name>
</gene>
<sequence length="598" mass="64936">MAALPASLSRQAATAPPSSSSTSTSAAATASTSSSTPLTSTLSRLSQSTSGPSLPVEANQSSGIAGQTMKLGGEALRRSGITSLWRTESTTDAATKRSNEDTLSGNSLESTSTVSFSNAKLRSQPLDTSSILYPTLTIHPAPAPHNVLVLSLSDISTAPPTLSNDEIFNIVLRRLEPWVGEEGIGGYVLVIMADEDGNEAHSSGKGKGKERRKLPGYAWWVWRWKRLPRKYRKNLKRLYIVHPSLFTRTLLPFIAPFVSPKSYSKLHPLPSLLSLYHRYGVPLKGIDLTLAVLEAEARLLRERPDLIPPLHGRASKTNARPKLAREASRSSLASWSYHALSSAMTTAVSYLPITQLGLSGPTDSANEGLSVEARGYWGRSLQAILEENSGDLPPLLKDLRNIILAECTTEEGVFRRSSNSPLFTPLVALLDLPIREQPNIPWMVIARHDPLVPPKLLSRFLAELSGPVIKHEDYAVIRRIESVEQINTILLPVLSSATATLLTYLIETLHQLSLHSSTTKMTPLNLSIVISPVLISGPDPIEDTIMCLEPHKPLPAGLKEMAKAKGLTEGGGTLVGLLEMWTRDWPAVSLRPTTSRKA</sequence>